<dbReference type="AlphaFoldDB" id="A0AAD8KQZ9"/>
<protein>
    <submittedName>
        <fullName evidence="1">Uncharacterized protein</fullName>
    </submittedName>
</protein>
<dbReference type="EMBL" id="JAUHHV010000005">
    <property type="protein sequence ID" value="KAK1424135.1"/>
    <property type="molecule type" value="Genomic_DNA"/>
</dbReference>
<accession>A0AAD8KQZ9</accession>
<comment type="caution">
    <text evidence="1">The sequence shown here is derived from an EMBL/GenBank/DDBJ whole genome shotgun (WGS) entry which is preliminary data.</text>
</comment>
<name>A0AAD8KQZ9_TARER</name>
<keyword evidence="2" id="KW-1185">Reference proteome</keyword>
<gene>
    <name evidence="1" type="ORF">QVD17_19452</name>
</gene>
<organism evidence="1 2">
    <name type="scientific">Tagetes erecta</name>
    <name type="common">African marigold</name>
    <dbReference type="NCBI Taxonomy" id="13708"/>
    <lineage>
        <taxon>Eukaryota</taxon>
        <taxon>Viridiplantae</taxon>
        <taxon>Streptophyta</taxon>
        <taxon>Embryophyta</taxon>
        <taxon>Tracheophyta</taxon>
        <taxon>Spermatophyta</taxon>
        <taxon>Magnoliopsida</taxon>
        <taxon>eudicotyledons</taxon>
        <taxon>Gunneridae</taxon>
        <taxon>Pentapetalae</taxon>
        <taxon>asterids</taxon>
        <taxon>campanulids</taxon>
        <taxon>Asterales</taxon>
        <taxon>Asteraceae</taxon>
        <taxon>Asteroideae</taxon>
        <taxon>Heliantheae alliance</taxon>
        <taxon>Tageteae</taxon>
        <taxon>Tagetes</taxon>
    </lineage>
</organism>
<proteinExistence type="predicted"/>
<evidence type="ECO:0000313" key="1">
    <source>
        <dbReference type="EMBL" id="KAK1424135.1"/>
    </source>
</evidence>
<evidence type="ECO:0000313" key="2">
    <source>
        <dbReference type="Proteomes" id="UP001229421"/>
    </source>
</evidence>
<reference evidence="1" key="1">
    <citation type="journal article" date="2023" name="bioRxiv">
        <title>Improved chromosome-level genome assembly for marigold (Tagetes erecta).</title>
        <authorList>
            <person name="Jiang F."/>
            <person name="Yuan L."/>
            <person name="Wang S."/>
            <person name="Wang H."/>
            <person name="Xu D."/>
            <person name="Wang A."/>
            <person name="Fan W."/>
        </authorList>
    </citation>
    <scope>NUCLEOTIDE SEQUENCE</scope>
    <source>
        <strain evidence="1">WSJ</strain>
        <tissue evidence="1">Leaf</tissue>
    </source>
</reference>
<dbReference type="Proteomes" id="UP001229421">
    <property type="component" value="Unassembled WGS sequence"/>
</dbReference>
<sequence>MYARSSYIDNFILSLGSYYQINLEDKDVIVNLEDEDVTINLEDGDVCMNDPFLNILCFDKDDDEVERKSIEDYLKLKKVLYDFESGLKDHYAKLSDYKAEILETNPRSTGDTVVVGGRDGGASAIVTTAATAATPDG</sequence>